<dbReference type="InterPro" id="IPR000515">
    <property type="entry name" value="MetI-like"/>
</dbReference>
<protein>
    <submittedName>
        <fullName evidence="7">Peptide/nickel transport system permease protein</fullName>
    </submittedName>
</protein>
<keyword evidence="3 5" id="KW-1133">Transmembrane helix</keyword>
<evidence type="ECO:0000259" key="6">
    <source>
        <dbReference type="PROSITE" id="PS50928"/>
    </source>
</evidence>
<proteinExistence type="inferred from homology"/>
<feature type="transmembrane region" description="Helical" evidence="5">
    <location>
        <begin position="12"/>
        <end position="30"/>
    </location>
</feature>
<dbReference type="PANTHER" id="PTHR43376:SF1">
    <property type="entry name" value="OLIGOPEPTIDE TRANSPORT SYSTEM PERMEASE PROTEIN"/>
    <property type="match status" value="1"/>
</dbReference>
<dbReference type="CDD" id="cd06261">
    <property type="entry name" value="TM_PBP2"/>
    <property type="match status" value="1"/>
</dbReference>
<name>A0A1H1NU97_9ACTN</name>
<dbReference type="RefSeq" id="WP_092651642.1">
    <property type="nucleotide sequence ID" value="NZ_LT629732.1"/>
</dbReference>
<comment type="subcellular location">
    <subcellularLocation>
        <location evidence="5">Cell membrane</location>
        <topology evidence="5">Multi-pass membrane protein</topology>
    </subcellularLocation>
    <subcellularLocation>
        <location evidence="1">Membrane</location>
        <topology evidence="1">Multi-pass membrane protein</topology>
    </subcellularLocation>
</comment>
<organism evidence="7 8">
    <name type="scientific">Actinopolymorpha singaporensis</name>
    <dbReference type="NCBI Taxonomy" id="117157"/>
    <lineage>
        <taxon>Bacteria</taxon>
        <taxon>Bacillati</taxon>
        <taxon>Actinomycetota</taxon>
        <taxon>Actinomycetes</taxon>
        <taxon>Propionibacteriales</taxon>
        <taxon>Actinopolymorphaceae</taxon>
        <taxon>Actinopolymorpha</taxon>
    </lineage>
</organism>
<dbReference type="PROSITE" id="PS50928">
    <property type="entry name" value="ABC_TM1"/>
    <property type="match status" value="1"/>
</dbReference>
<sequence>MRGLSVGYVVRRVGMFLFTIWASATLMFFIPRLAPGDPVQAMITRITSQAGYVEGSGKLVAAWRARFGLDDPLPVQYLHYLKSMATFDFGYSLAQFPAQVGTMIGRALPWTVGLLVVATALSFLAGSVIGALMAWRRTPSLLRVFLPVSLTFTAIPFYILGIVLIYVFVFTLRLFPISGGYRGDLTPGLSLAFVNSVVQHGTLPALSIVLASMGFWALGMRGMMVTVAGEDYLTLARAKGLRPLDILFRYEIRNAILPQVTALVLGIGGIVGGTVLVEYLFGYPGMGALLYQAISTTDYTVMQGIVFILILTTVTAVLIIDLVYPLLDPRISYERR</sequence>
<feature type="transmembrane region" description="Helical" evidence="5">
    <location>
        <begin position="301"/>
        <end position="327"/>
    </location>
</feature>
<evidence type="ECO:0000256" key="3">
    <source>
        <dbReference type="ARBA" id="ARBA00022989"/>
    </source>
</evidence>
<dbReference type="STRING" id="117157.SAMN04489717_1372"/>
<evidence type="ECO:0000313" key="7">
    <source>
        <dbReference type="EMBL" id="SDS02513.1"/>
    </source>
</evidence>
<feature type="transmembrane region" description="Helical" evidence="5">
    <location>
        <begin position="189"/>
        <end position="218"/>
    </location>
</feature>
<dbReference type="AlphaFoldDB" id="A0A1H1NU97"/>
<dbReference type="GO" id="GO:0055085">
    <property type="term" value="P:transmembrane transport"/>
    <property type="evidence" value="ECO:0007669"/>
    <property type="project" value="InterPro"/>
</dbReference>
<accession>A0A1H1NU97</accession>
<dbReference type="Gene3D" id="1.10.3720.10">
    <property type="entry name" value="MetI-like"/>
    <property type="match status" value="1"/>
</dbReference>
<feature type="transmembrane region" description="Helical" evidence="5">
    <location>
        <begin position="144"/>
        <end position="169"/>
    </location>
</feature>
<evidence type="ECO:0000256" key="2">
    <source>
        <dbReference type="ARBA" id="ARBA00022692"/>
    </source>
</evidence>
<dbReference type="InterPro" id="IPR035906">
    <property type="entry name" value="MetI-like_sf"/>
</dbReference>
<keyword evidence="5" id="KW-0813">Transport</keyword>
<evidence type="ECO:0000256" key="1">
    <source>
        <dbReference type="ARBA" id="ARBA00004141"/>
    </source>
</evidence>
<feature type="transmembrane region" description="Helical" evidence="5">
    <location>
        <begin position="256"/>
        <end position="281"/>
    </location>
</feature>
<dbReference type="OrthoDB" id="3747763at2"/>
<dbReference type="PANTHER" id="PTHR43376">
    <property type="entry name" value="OLIGOPEPTIDE TRANSPORT SYSTEM PERMEASE PROTEIN"/>
    <property type="match status" value="1"/>
</dbReference>
<dbReference type="EMBL" id="LT629732">
    <property type="protein sequence ID" value="SDS02513.1"/>
    <property type="molecule type" value="Genomic_DNA"/>
</dbReference>
<reference evidence="7 8" key="1">
    <citation type="submission" date="2016-10" db="EMBL/GenBank/DDBJ databases">
        <authorList>
            <person name="de Groot N.N."/>
        </authorList>
    </citation>
    <scope>NUCLEOTIDE SEQUENCE [LARGE SCALE GENOMIC DNA]</scope>
    <source>
        <strain evidence="7 8">DSM 22024</strain>
    </source>
</reference>
<feature type="transmembrane region" description="Helical" evidence="5">
    <location>
        <begin position="110"/>
        <end position="132"/>
    </location>
</feature>
<comment type="similarity">
    <text evidence="5">Belongs to the binding-protein-dependent transport system permease family.</text>
</comment>
<dbReference type="GO" id="GO:0005886">
    <property type="term" value="C:plasma membrane"/>
    <property type="evidence" value="ECO:0007669"/>
    <property type="project" value="UniProtKB-SubCell"/>
</dbReference>
<dbReference type="Pfam" id="PF00528">
    <property type="entry name" value="BPD_transp_1"/>
    <property type="match status" value="1"/>
</dbReference>
<dbReference type="SUPFAM" id="SSF161098">
    <property type="entry name" value="MetI-like"/>
    <property type="match status" value="1"/>
</dbReference>
<feature type="domain" description="ABC transmembrane type-1" evidence="6">
    <location>
        <begin position="108"/>
        <end position="324"/>
    </location>
</feature>
<evidence type="ECO:0000256" key="5">
    <source>
        <dbReference type="RuleBase" id="RU363032"/>
    </source>
</evidence>
<evidence type="ECO:0000256" key="4">
    <source>
        <dbReference type="ARBA" id="ARBA00023136"/>
    </source>
</evidence>
<dbReference type="Proteomes" id="UP000198983">
    <property type="component" value="Chromosome I"/>
</dbReference>
<keyword evidence="8" id="KW-1185">Reference proteome</keyword>
<keyword evidence="2 5" id="KW-0812">Transmembrane</keyword>
<evidence type="ECO:0000313" key="8">
    <source>
        <dbReference type="Proteomes" id="UP000198983"/>
    </source>
</evidence>
<keyword evidence="4 5" id="KW-0472">Membrane</keyword>
<gene>
    <name evidence="7" type="ORF">SAMN04489717_1372</name>
</gene>